<evidence type="ECO:0000313" key="5">
    <source>
        <dbReference type="EMBL" id="TCL56862.1"/>
    </source>
</evidence>
<dbReference type="Gene3D" id="3.30.70.20">
    <property type="match status" value="1"/>
</dbReference>
<dbReference type="STRING" id="1469948.GCA_000732725_02804"/>
<dbReference type="Pfam" id="PF13237">
    <property type="entry name" value="Fer4_10"/>
    <property type="match status" value="1"/>
</dbReference>
<keyword evidence="1" id="KW-0479">Metal-binding</keyword>
<dbReference type="PROSITE" id="PS00198">
    <property type="entry name" value="4FE4S_FER_1"/>
    <property type="match status" value="1"/>
</dbReference>
<dbReference type="OrthoDB" id="9813995at2"/>
<dbReference type="GO" id="GO:0051536">
    <property type="term" value="F:iron-sulfur cluster binding"/>
    <property type="evidence" value="ECO:0007669"/>
    <property type="project" value="UniProtKB-KW"/>
</dbReference>
<dbReference type="PROSITE" id="PS51257">
    <property type="entry name" value="PROKAR_LIPOPROTEIN"/>
    <property type="match status" value="1"/>
</dbReference>
<dbReference type="Proteomes" id="UP000295718">
    <property type="component" value="Unassembled WGS sequence"/>
</dbReference>
<dbReference type="RefSeq" id="WP_031391469.1">
    <property type="nucleotide sequence ID" value="NZ_JPNB01000002.1"/>
</dbReference>
<dbReference type="InterPro" id="IPR047964">
    <property type="entry name" value="EFR1-like"/>
</dbReference>
<comment type="caution">
    <text evidence="5">The sequence shown here is derived from an EMBL/GenBank/DDBJ whole genome shotgun (WGS) entry which is preliminary data.</text>
</comment>
<sequence>MSNRNIPFQDITLAYFSGTGCTKAAVSCFESRLAGLGIHTSTICISSDSSGSVGTSDLLIVFSPVYAFRLTSIVEDWVKRLPDAQNTYAAIISVSGGGEISPNTACRTLCKRILIRKGYHFVYENMLVMPSNFASHAGAQLNKQLIDSLPKKAAQMIDDILSGKKNNTHPKFQDRLFASIGKAEHLGAKFFGAFIRTSSHCNQCGLCIKSCPKRNIRMKEGKPAFGFHCMLCLRCIYACPQKALSPGILKFFVLKEGFDLKAMSKAPDPGKDQNVQEYSAAEQLLWKGVLDYLE</sequence>
<dbReference type="InterPro" id="IPR029039">
    <property type="entry name" value="Flavoprotein-like_sf"/>
</dbReference>
<dbReference type="PROSITE" id="PS51379">
    <property type="entry name" value="4FE4S_FER_2"/>
    <property type="match status" value="1"/>
</dbReference>
<reference evidence="5 6" key="1">
    <citation type="submission" date="2019-03" db="EMBL/GenBank/DDBJ databases">
        <title>Genomic Encyclopedia of Type Strains, Phase IV (KMG-IV): sequencing the most valuable type-strain genomes for metagenomic binning, comparative biology and taxonomic classification.</title>
        <authorList>
            <person name="Goeker M."/>
        </authorList>
    </citation>
    <scope>NUCLEOTIDE SEQUENCE [LARGE SCALE GENOMIC DNA]</scope>
    <source>
        <strain evidence="5 6">DSM 100556</strain>
    </source>
</reference>
<evidence type="ECO:0000256" key="1">
    <source>
        <dbReference type="ARBA" id="ARBA00022723"/>
    </source>
</evidence>
<evidence type="ECO:0000313" key="6">
    <source>
        <dbReference type="Proteomes" id="UP000295718"/>
    </source>
</evidence>
<dbReference type="InterPro" id="IPR017900">
    <property type="entry name" value="4Fe4S_Fe_S_CS"/>
</dbReference>
<name>A0A4V2QBL7_9FIRM</name>
<dbReference type="NCBIfam" id="NF038196">
    <property type="entry name" value="ferrodoxin_EFR1"/>
    <property type="match status" value="1"/>
</dbReference>
<dbReference type="SUPFAM" id="SSF52218">
    <property type="entry name" value="Flavoproteins"/>
    <property type="match status" value="1"/>
</dbReference>
<dbReference type="InterPro" id="IPR017896">
    <property type="entry name" value="4Fe4S_Fe-S-bd"/>
</dbReference>
<keyword evidence="6" id="KW-1185">Reference proteome</keyword>
<evidence type="ECO:0000256" key="2">
    <source>
        <dbReference type="ARBA" id="ARBA00023004"/>
    </source>
</evidence>
<evidence type="ECO:0000256" key="3">
    <source>
        <dbReference type="ARBA" id="ARBA00023014"/>
    </source>
</evidence>
<proteinExistence type="predicted"/>
<keyword evidence="2" id="KW-0408">Iron</keyword>
<gene>
    <name evidence="5" type="ORF">EDD76_11034</name>
</gene>
<accession>A0A4V2QBL7</accession>
<keyword evidence="3" id="KW-0411">Iron-sulfur</keyword>
<dbReference type="EMBL" id="SLUO01000010">
    <property type="protein sequence ID" value="TCL56862.1"/>
    <property type="molecule type" value="Genomic_DNA"/>
</dbReference>
<evidence type="ECO:0000259" key="4">
    <source>
        <dbReference type="PROSITE" id="PS51379"/>
    </source>
</evidence>
<dbReference type="AlphaFoldDB" id="A0A4V2QBL7"/>
<protein>
    <recommendedName>
        <fullName evidence="4">4Fe-4S ferredoxin-type domain-containing protein</fullName>
    </recommendedName>
</protein>
<dbReference type="GO" id="GO:0046872">
    <property type="term" value="F:metal ion binding"/>
    <property type="evidence" value="ECO:0007669"/>
    <property type="project" value="UniProtKB-KW"/>
</dbReference>
<dbReference type="SUPFAM" id="SSF54862">
    <property type="entry name" value="4Fe-4S ferredoxins"/>
    <property type="match status" value="1"/>
</dbReference>
<feature type="domain" description="4Fe-4S ferredoxin-type" evidence="4">
    <location>
        <begin position="192"/>
        <end position="221"/>
    </location>
</feature>
<organism evidence="5 6">
    <name type="scientific">Kineothrix alysoides</name>
    <dbReference type="NCBI Taxonomy" id="1469948"/>
    <lineage>
        <taxon>Bacteria</taxon>
        <taxon>Bacillati</taxon>
        <taxon>Bacillota</taxon>
        <taxon>Clostridia</taxon>
        <taxon>Lachnospirales</taxon>
        <taxon>Lachnospiraceae</taxon>
        <taxon>Kineothrix</taxon>
    </lineage>
</organism>
<dbReference type="Gene3D" id="3.40.50.360">
    <property type="match status" value="1"/>
</dbReference>